<evidence type="ECO:0000313" key="2">
    <source>
        <dbReference type="EMBL" id="KAL3674797.1"/>
    </source>
</evidence>
<comment type="caution">
    <text evidence="2">The sequence shown here is derived from an EMBL/GenBank/DDBJ whole genome shotgun (WGS) entry which is preliminary data.</text>
</comment>
<evidence type="ECO:0000313" key="3">
    <source>
        <dbReference type="Proteomes" id="UP001632037"/>
    </source>
</evidence>
<proteinExistence type="predicted"/>
<protein>
    <submittedName>
        <fullName evidence="2">Uncharacterized protein</fullName>
    </submittedName>
</protein>
<evidence type="ECO:0000256" key="1">
    <source>
        <dbReference type="SAM" id="Coils"/>
    </source>
</evidence>
<reference evidence="2 3" key="1">
    <citation type="submission" date="2024-09" db="EMBL/GenBank/DDBJ databases">
        <title>Genome sequencing and assembly of Phytophthora oleae, isolate VK10A, causative agent of rot of olive drupes.</title>
        <authorList>
            <person name="Conti Taguali S."/>
            <person name="Riolo M."/>
            <person name="La Spada F."/>
            <person name="Cacciola S.O."/>
            <person name="Dionisio G."/>
        </authorList>
    </citation>
    <scope>NUCLEOTIDE SEQUENCE [LARGE SCALE GENOMIC DNA]</scope>
    <source>
        <strain evidence="2 3">VK10A</strain>
    </source>
</reference>
<feature type="coiled-coil region" evidence="1">
    <location>
        <begin position="9"/>
        <end position="61"/>
    </location>
</feature>
<gene>
    <name evidence="2" type="ORF">V7S43_000725</name>
</gene>
<keyword evidence="3" id="KW-1185">Reference proteome</keyword>
<sequence length="74" mass="8692">MSFLCKEREALQQQQIQQLEEELHHLKQVEAQLAQYEQWSVEALEKELKTLQQEIADLSPQIGSALQDELKWVS</sequence>
<dbReference type="AlphaFoldDB" id="A0ABD3G9C9"/>
<dbReference type="EMBL" id="JBIMZQ010000001">
    <property type="protein sequence ID" value="KAL3674797.1"/>
    <property type="molecule type" value="Genomic_DNA"/>
</dbReference>
<name>A0ABD3G9C9_9STRA</name>
<organism evidence="2 3">
    <name type="scientific">Phytophthora oleae</name>
    <dbReference type="NCBI Taxonomy" id="2107226"/>
    <lineage>
        <taxon>Eukaryota</taxon>
        <taxon>Sar</taxon>
        <taxon>Stramenopiles</taxon>
        <taxon>Oomycota</taxon>
        <taxon>Peronosporomycetes</taxon>
        <taxon>Peronosporales</taxon>
        <taxon>Peronosporaceae</taxon>
        <taxon>Phytophthora</taxon>
    </lineage>
</organism>
<keyword evidence="1" id="KW-0175">Coiled coil</keyword>
<accession>A0ABD3G9C9</accession>
<dbReference type="Proteomes" id="UP001632037">
    <property type="component" value="Unassembled WGS sequence"/>
</dbReference>